<proteinExistence type="predicted"/>
<evidence type="ECO:0000313" key="3">
    <source>
        <dbReference type="Proteomes" id="UP000827549"/>
    </source>
</evidence>
<gene>
    <name evidence="2" type="ORF">LOC62_07G009603</name>
</gene>
<feature type="region of interest" description="Disordered" evidence="1">
    <location>
        <begin position="372"/>
        <end position="407"/>
    </location>
</feature>
<feature type="region of interest" description="Disordered" evidence="1">
    <location>
        <begin position="538"/>
        <end position="616"/>
    </location>
</feature>
<dbReference type="EMBL" id="CP086720">
    <property type="protein sequence ID" value="WOO86114.1"/>
    <property type="molecule type" value="Genomic_DNA"/>
</dbReference>
<feature type="compositionally biased region" description="Low complexity" evidence="1">
    <location>
        <begin position="67"/>
        <end position="114"/>
    </location>
</feature>
<evidence type="ECO:0000313" key="2">
    <source>
        <dbReference type="EMBL" id="WOO86114.1"/>
    </source>
</evidence>
<dbReference type="RefSeq" id="XP_062632140.1">
    <property type="nucleotide sequence ID" value="XM_062776156.1"/>
</dbReference>
<feature type="compositionally biased region" description="Low complexity" evidence="1">
    <location>
        <begin position="454"/>
        <end position="470"/>
    </location>
</feature>
<organism evidence="2 3">
    <name type="scientific">Vanrija pseudolonga</name>
    <dbReference type="NCBI Taxonomy" id="143232"/>
    <lineage>
        <taxon>Eukaryota</taxon>
        <taxon>Fungi</taxon>
        <taxon>Dikarya</taxon>
        <taxon>Basidiomycota</taxon>
        <taxon>Agaricomycotina</taxon>
        <taxon>Tremellomycetes</taxon>
        <taxon>Trichosporonales</taxon>
        <taxon>Trichosporonaceae</taxon>
        <taxon>Vanrija</taxon>
    </lineage>
</organism>
<feature type="compositionally biased region" description="Low complexity" evidence="1">
    <location>
        <begin position="586"/>
        <end position="595"/>
    </location>
</feature>
<feature type="compositionally biased region" description="Basic and acidic residues" evidence="1">
    <location>
        <begin position="436"/>
        <end position="447"/>
    </location>
</feature>
<dbReference type="GeneID" id="87812764"/>
<feature type="region of interest" description="Disordered" evidence="1">
    <location>
        <begin position="166"/>
        <end position="209"/>
    </location>
</feature>
<accession>A0AAF1BRP9</accession>
<feature type="compositionally biased region" description="Polar residues" evidence="1">
    <location>
        <begin position="166"/>
        <end position="181"/>
    </location>
</feature>
<dbReference type="Proteomes" id="UP000827549">
    <property type="component" value="Chromosome 7"/>
</dbReference>
<evidence type="ECO:0000256" key="1">
    <source>
        <dbReference type="SAM" id="MobiDB-lite"/>
    </source>
</evidence>
<feature type="compositionally biased region" description="Low complexity" evidence="1">
    <location>
        <begin position="397"/>
        <end position="407"/>
    </location>
</feature>
<feature type="region of interest" description="Disordered" evidence="1">
    <location>
        <begin position="1"/>
        <end position="134"/>
    </location>
</feature>
<sequence length="1091" mass="115847">MPRSIPTDGDIDVNLPPLVDDEDDDEASPLGDYLADAERSFETLAPPLSSALSSSIPNSLKRRRSSTRTSADCSTRSSNAASVSGSSGPSAMSAPLVGASSTSSARAGTAAGKSIGPRALGTPLRLPSPIRTTRTSDDEFAERFKFLVASSGLLEKTQLYSTVASPDGAMSTSMLSPTSAPDDSVREPTSAPADTPAPPSSRGPLDAMTTEDGSMRWDIIAAIAVLMASLAYMIGPTKVVVTSAAIATGAAFLLPGRAAPSRPATPAGSTADDGPALVPKPTSAARVMAALDRLLSESRSLDHAITIVLQLLAPRPDDTERGHDLRVALNRLLDDMTDYLASATSSLIPLADRSELTVLSTFYDIPVIAPRRRRPSTSDDSDSEWGGPAAVTRAKRSQSSSAASPSPEVLRYALLSPKEHARAKSPVRALATPFDPNDKFTKMPERVVRHKRQSWSTDWSGSSPSSSFSRSTDDRIPITEDDEGNVSDILFSAGSSTEGGAAFPDLPNGLLSPPPLIRPLALPFTPKRASPLAQALERLESPNLPRAPTPPFPVLSTRPSQSPFRRSLQDIPYIPSPPASTHEAAADLAKARASANMSSAKRRSLQAPFSPPQSDTSARDQAIMAAGASLQRAKSLPQSDLARLRPLKTAVAPITPSTPGQRASLLFETGRRGTPSHSRTGSRVSVDNDVITLPHPGFRFEPPTATSTPNKRVVPLSFDSPRPNGSQRERADMMTLGFGHAASFGRIQQPHIRVPSVSPLTLQGLKASCLGVHLKRRRVACCLLGLKFATAHDGSTQYWDDVCSTLHTLSNKMAEGRANLETLIERSSCDLAAAATIAAIVAPGTTVLTPPKNTGPTFISRAGGDFAPRDSAEQALMVSIDDLQRTLAHVWARCDEMRTKTAGGTLSNADTTWADIRSDVGNMLRIIERGREAVAPREEEEVEVLDDSLDDSFAGRSGGPTPNADIAIPLPEFVRTWERSVTPEPKLDAEPYAEALPPPGVDEVYEADLPPEPPRARSTLSREERINLQKQARALGMTLSQLTAAQAGDTIKPKRESQVLKAAHGEVMSELAGMFGTIRARKGMSAEPDAA</sequence>
<feature type="region of interest" description="Disordered" evidence="1">
    <location>
        <begin position="695"/>
        <end position="727"/>
    </location>
</feature>
<reference evidence="2" key="1">
    <citation type="submission" date="2023-10" db="EMBL/GenBank/DDBJ databases">
        <authorList>
            <person name="Noh H."/>
        </authorList>
    </citation>
    <scope>NUCLEOTIDE SEQUENCE</scope>
    <source>
        <strain evidence="2">DUCC4014</strain>
    </source>
</reference>
<feature type="compositionally biased region" description="Low complexity" evidence="1">
    <location>
        <begin position="44"/>
        <end position="59"/>
    </location>
</feature>
<feature type="region of interest" description="Disordered" evidence="1">
    <location>
        <begin position="259"/>
        <end position="278"/>
    </location>
</feature>
<keyword evidence="3" id="KW-1185">Reference proteome</keyword>
<dbReference type="PANTHER" id="PTHR48125:SF10">
    <property type="entry name" value="OS12G0136300 PROTEIN"/>
    <property type="match status" value="1"/>
</dbReference>
<protein>
    <submittedName>
        <fullName evidence="2">Uncharacterized protein</fullName>
    </submittedName>
</protein>
<feature type="region of interest" description="Disordered" evidence="1">
    <location>
        <begin position="434"/>
        <end position="493"/>
    </location>
</feature>
<dbReference type="PANTHER" id="PTHR48125">
    <property type="entry name" value="LP07818P1"/>
    <property type="match status" value="1"/>
</dbReference>
<name>A0AAF1BRP9_9TREE</name>
<dbReference type="AlphaFoldDB" id="A0AAF1BRP9"/>